<evidence type="ECO:0000256" key="1">
    <source>
        <dbReference type="ARBA" id="ARBA00009981"/>
    </source>
</evidence>
<name>A0A5R8KAX9_9BACT</name>
<sequence length="86" mass="9545">METVISSTEAARHLGDYLARIKYKGERFILTRNDRPVAELSPVSGSHVATWGQLRHALAGLPIDSSFADDLEKVNLSDQLPVNPWD</sequence>
<comment type="caution">
    <text evidence="2">The sequence shown here is derived from an EMBL/GenBank/DDBJ whole genome shotgun (WGS) entry which is preliminary data.</text>
</comment>
<dbReference type="Gene3D" id="3.40.1620.10">
    <property type="entry name" value="YefM-like domain"/>
    <property type="match status" value="1"/>
</dbReference>
<organism evidence="2 3">
    <name type="scientific">Phragmitibacter flavus</name>
    <dbReference type="NCBI Taxonomy" id="2576071"/>
    <lineage>
        <taxon>Bacteria</taxon>
        <taxon>Pseudomonadati</taxon>
        <taxon>Verrucomicrobiota</taxon>
        <taxon>Verrucomicrobiia</taxon>
        <taxon>Verrucomicrobiales</taxon>
        <taxon>Verrucomicrobiaceae</taxon>
        <taxon>Phragmitibacter</taxon>
    </lineage>
</organism>
<dbReference type="OrthoDB" id="33091at2"/>
<gene>
    <name evidence="2" type="ORF">FEM03_17595</name>
</gene>
<reference evidence="2 3" key="1">
    <citation type="submission" date="2019-05" db="EMBL/GenBank/DDBJ databases">
        <title>Verrucobacter flavum gen. nov., sp. nov. a new member of the family Verrucomicrobiaceae.</title>
        <authorList>
            <person name="Szuroczki S."/>
            <person name="Abbaszade G."/>
            <person name="Szabo A."/>
            <person name="Felfoldi T."/>
            <person name="Schumann P."/>
            <person name="Boka K."/>
            <person name="Keki Z."/>
            <person name="Toumi M."/>
            <person name="Toth E."/>
        </authorList>
    </citation>
    <scope>NUCLEOTIDE SEQUENCE [LARGE SCALE GENOMIC DNA]</scope>
    <source>
        <strain evidence="2 3">MG-N-17</strain>
    </source>
</reference>
<dbReference type="EMBL" id="VAUV01000013">
    <property type="protein sequence ID" value="TLD69456.1"/>
    <property type="molecule type" value="Genomic_DNA"/>
</dbReference>
<dbReference type="SUPFAM" id="SSF143120">
    <property type="entry name" value="YefM-like"/>
    <property type="match status" value="1"/>
</dbReference>
<dbReference type="AlphaFoldDB" id="A0A5R8KAX9"/>
<keyword evidence="3" id="KW-1185">Reference proteome</keyword>
<accession>A0A5R8KAX9</accession>
<dbReference type="InterPro" id="IPR036165">
    <property type="entry name" value="YefM-like_sf"/>
</dbReference>
<dbReference type="Proteomes" id="UP000306196">
    <property type="component" value="Unassembled WGS sequence"/>
</dbReference>
<dbReference type="RefSeq" id="WP_138087599.1">
    <property type="nucleotide sequence ID" value="NZ_VAUV01000013.1"/>
</dbReference>
<comment type="similarity">
    <text evidence="1">Belongs to the phD/YefM antitoxin family.</text>
</comment>
<protein>
    <submittedName>
        <fullName evidence="2">Type II toxin-antitoxin system Phd/YefM family antitoxin</fullName>
    </submittedName>
</protein>
<proteinExistence type="inferred from homology"/>
<evidence type="ECO:0000313" key="3">
    <source>
        <dbReference type="Proteomes" id="UP000306196"/>
    </source>
</evidence>
<evidence type="ECO:0000313" key="2">
    <source>
        <dbReference type="EMBL" id="TLD69456.1"/>
    </source>
</evidence>